<protein>
    <submittedName>
        <fullName evidence="3">Deoxyribonuclease</fullName>
    </submittedName>
</protein>
<dbReference type="Pfam" id="PF07510">
    <property type="entry name" value="GmrSD_C"/>
    <property type="match status" value="1"/>
</dbReference>
<dbReference type="PANTHER" id="PTHR24094">
    <property type="entry name" value="SECRETED PROTEIN"/>
    <property type="match status" value="1"/>
</dbReference>
<dbReference type="InterPro" id="IPR011089">
    <property type="entry name" value="GmrSD_C"/>
</dbReference>
<dbReference type="PANTHER" id="PTHR24094:SF15">
    <property type="entry name" value="AMP-DEPENDENT SYNTHETASE_LIGASE DOMAIN-CONTAINING PROTEIN-RELATED"/>
    <property type="match status" value="1"/>
</dbReference>
<comment type="caution">
    <text evidence="3">The sequence shown here is derived from an EMBL/GenBank/DDBJ whole genome shotgun (WGS) entry which is preliminary data.</text>
</comment>
<dbReference type="AlphaFoldDB" id="A0AB34T8P3"/>
<proteinExistence type="predicted"/>
<feature type="domain" description="GmrSD restriction endonucleases C-terminal" evidence="2">
    <location>
        <begin position="147"/>
        <end position="292"/>
    </location>
</feature>
<feature type="region of interest" description="Disordered" evidence="1">
    <location>
        <begin position="35"/>
        <end position="103"/>
    </location>
</feature>
<evidence type="ECO:0000313" key="3">
    <source>
        <dbReference type="EMBL" id="KOA49453.1"/>
    </source>
</evidence>
<organism evidence="3 4">
    <name type="scientific">Bifidobacterium animalis subsp. animalis MCC 0483</name>
    <dbReference type="NCBI Taxonomy" id="1365955"/>
    <lineage>
        <taxon>Bacteria</taxon>
        <taxon>Bacillati</taxon>
        <taxon>Actinomycetota</taxon>
        <taxon>Actinomycetes</taxon>
        <taxon>Bifidobacteriales</taxon>
        <taxon>Bifidobacteriaceae</taxon>
        <taxon>Bifidobacterium</taxon>
    </lineage>
</organism>
<evidence type="ECO:0000259" key="2">
    <source>
        <dbReference type="Pfam" id="PF07510"/>
    </source>
</evidence>
<accession>A0AB34T8P3</accession>
<reference evidence="3 4" key="1">
    <citation type="journal article" date="2015" name="Int J Genomics">
        <title>Comparative Genomics Revealed Genetic Diversity and Species/Strain-Level Differences in Carbohydrate Metabolism of Three Probiotic Bifidobacterial Species.</title>
        <authorList>
            <person name="Odamaki T."/>
            <person name="Horigome A."/>
            <person name="Sugahara H."/>
            <person name="Hashikura N."/>
            <person name="Minami J."/>
            <person name="Xiao J.Z."/>
            <person name="Abe F."/>
        </authorList>
    </citation>
    <scope>NUCLEOTIDE SEQUENCE [LARGE SCALE GENOMIC DNA]</scope>
    <source>
        <strain evidence="3 4">MCC 0483</strain>
    </source>
</reference>
<name>A0AB34T8P3_9BIFI</name>
<dbReference type="EMBL" id="AWFK01000008">
    <property type="protein sequence ID" value="KOA49453.1"/>
    <property type="molecule type" value="Genomic_DNA"/>
</dbReference>
<dbReference type="Proteomes" id="UP000037239">
    <property type="component" value="Unassembled WGS sequence"/>
</dbReference>
<evidence type="ECO:0000256" key="1">
    <source>
        <dbReference type="SAM" id="MobiDB-lite"/>
    </source>
</evidence>
<sequence length="304" mass="32979">MDTLIVMFLVIILTVVLVASGGWRTLAETLEVGDPNADLSSVINPKRTPLPHNTAKPEATLPHNTAEPDTVMPDNTAPSQQVQPKEDVSTPPTPPGTGSDAGTVGYDMALKQLDSIRVAAPRQGGYDRQTQFGGWAATGCGKATTRDMILARDLTGVSRNRECQVTAGVLADPYTGRSIRFKRGPSTSADVQIDHVVALQDAWASGARDWDQAKRVRYANSPDVLLASDGPANMAKGVGVDFNGTGRYRNGWNIRAPDIWLPDNEEYRCAYMAKRVAVKHDWGLSMTAREKQQTVTYLAACRTR</sequence>
<evidence type="ECO:0000313" key="4">
    <source>
        <dbReference type="Proteomes" id="UP000037239"/>
    </source>
</evidence>
<gene>
    <name evidence="3" type="ORF">BAAM0483_05200</name>
</gene>